<sequence length="150" mass="15612">MPRSHRGLPVRLGATLLASALAVAGCGEREPTAAEAGATLEMHILKLLDEVSAQNVQVTDPGGKDIPCGDGKARRTFAATGLDIGGQTNPRMLNTQMLGALSGFADYKMTGPGGEKFSVTSEATKTSLHMNSSTDGQYMVRGETACLSRS</sequence>
<feature type="signal peptide" evidence="1">
    <location>
        <begin position="1"/>
        <end position="24"/>
    </location>
</feature>
<dbReference type="Proteomes" id="UP000077701">
    <property type="component" value="Unassembled WGS sequence"/>
</dbReference>
<protein>
    <recommendedName>
        <fullName evidence="4">Lipoprotein</fullName>
    </recommendedName>
</protein>
<comment type="caution">
    <text evidence="2">The sequence shown here is derived from an EMBL/GenBank/DDBJ whole genome shotgun (WGS) entry which is preliminary data.</text>
</comment>
<evidence type="ECO:0000313" key="3">
    <source>
        <dbReference type="Proteomes" id="UP000077701"/>
    </source>
</evidence>
<keyword evidence="1" id="KW-0732">Signal</keyword>
<dbReference type="EMBL" id="BDCX01000012">
    <property type="protein sequence ID" value="GAT68998.1"/>
    <property type="molecule type" value="Genomic_DNA"/>
</dbReference>
<proteinExistence type="predicted"/>
<feature type="chain" id="PRO_5039188199" description="Lipoprotein" evidence="1">
    <location>
        <begin position="25"/>
        <end position="150"/>
    </location>
</feature>
<reference evidence="3" key="2">
    <citation type="submission" date="2016-04" db="EMBL/GenBank/DDBJ databases">
        <title>Planomonospora sphaerica JCM9374 whole genome shotgun sequence.</title>
        <authorList>
            <person name="Suzuki T."/>
            <person name="Dohra H."/>
            <person name="Kodani S."/>
        </authorList>
    </citation>
    <scope>NUCLEOTIDE SEQUENCE [LARGE SCALE GENOMIC DNA]</scope>
    <source>
        <strain evidence="3">JCM 9374</strain>
    </source>
</reference>
<keyword evidence="3" id="KW-1185">Reference proteome</keyword>
<reference evidence="2 3" key="1">
    <citation type="journal article" date="2016" name="Genome Announc.">
        <title>Draft Genome Sequence of Planomonospora sphaerica JCM9374, a Rare Actinomycete.</title>
        <authorList>
            <person name="Dohra H."/>
            <person name="Suzuki T."/>
            <person name="Inoue Y."/>
            <person name="Kodani S."/>
        </authorList>
    </citation>
    <scope>NUCLEOTIDE SEQUENCE [LARGE SCALE GENOMIC DNA]</scope>
    <source>
        <strain evidence="2 3">JCM 9374</strain>
    </source>
</reference>
<gene>
    <name evidence="2" type="ORF">PS9374_04663</name>
</gene>
<dbReference type="AlphaFoldDB" id="A0A171DJI9"/>
<organism evidence="2 3">
    <name type="scientific">Planomonospora sphaerica</name>
    <dbReference type="NCBI Taxonomy" id="161355"/>
    <lineage>
        <taxon>Bacteria</taxon>
        <taxon>Bacillati</taxon>
        <taxon>Actinomycetota</taxon>
        <taxon>Actinomycetes</taxon>
        <taxon>Streptosporangiales</taxon>
        <taxon>Streptosporangiaceae</taxon>
        <taxon>Planomonospora</taxon>
    </lineage>
</organism>
<name>A0A171DJI9_9ACTN</name>
<accession>A0A171DJI9</accession>
<evidence type="ECO:0008006" key="4">
    <source>
        <dbReference type="Google" id="ProtNLM"/>
    </source>
</evidence>
<evidence type="ECO:0000313" key="2">
    <source>
        <dbReference type="EMBL" id="GAT68998.1"/>
    </source>
</evidence>
<dbReference type="OrthoDB" id="3533808at2"/>
<dbReference type="PROSITE" id="PS51257">
    <property type="entry name" value="PROKAR_LIPOPROTEIN"/>
    <property type="match status" value="1"/>
</dbReference>
<evidence type="ECO:0000256" key="1">
    <source>
        <dbReference type="SAM" id="SignalP"/>
    </source>
</evidence>
<dbReference type="RefSeq" id="WP_068900048.1">
    <property type="nucleotide sequence ID" value="NZ_BDCX01000012.1"/>
</dbReference>